<sequence length="293" mass="31817">MASWMPLTGTTVLAVTMFLAHSFERVSPSWRKWCGQHLDFTGEALLQGKLWVLFSSSFFHGTNSHLLREVFLLILAGAPAEEELGTFVFLVVFLLSGACGCWLSWLTLRHQLRHSADFASMPVEHVDAVANLSNSRGSSACVYGAAVLGILVAGHQSLAASFRLSSPQAKAMLVGARLAPEFVSPVSTRLRKHLPFYVSACTALVYLAACAPADLTVSNAILVWFAFHCFFRTFPNILALDVREYAATDFAGHIYGALFAAMCGTCHLILQSQALPALQSWLALLVLLVATLP</sequence>
<evidence type="ECO:0000259" key="7">
    <source>
        <dbReference type="Pfam" id="PF01694"/>
    </source>
</evidence>
<evidence type="ECO:0000256" key="4">
    <source>
        <dbReference type="ARBA" id="ARBA00023136"/>
    </source>
</evidence>
<feature type="chain" id="PRO_5045588143" description="Peptidase S54 rhomboid domain-containing protein" evidence="6">
    <location>
        <begin position="23"/>
        <end position="293"/>
    </location>
</feature>
<feature type="signal peptide" evidence="6">
    <location>
        <begin position="1"/>
        <end position="22"/>
    </location>
</feature>
<feature type="transmembrane region" description="Helical" evidence="5">
    <location>
        <begin position="87"/>
        <end position="108"/>
    </location>
</feature>
<protein>
    <recommendedName>
        <fullName evidence="7">Peptidase S54 rhomboid domain-containing protein</fullName>
    </recommendedName>
</protein>
<dbReference type="Proteomes" id="UP001642484">
    <property type="component" value="Unassembled WGS sequence"/>
</dbReference>
<evidence type="ECO:0000313" key="9">
    <source>
        <dbReference type="Proteomes" id="UP001642484"/>
    </source>
</evidence>
<evidence type="ECO:0000256" key="3">
    <source>
        <dbReference type="ARBA" id="ARBA00022989"/>
    </source>
</evidence>
<feature type="transmembrane region" description="Helical" evidence="5">
    <location>
        <begin position="252"/>
        <end position="270"/>
    </location>
</feature>
<feature type="domain" description="Peptidase S54 rhomboid" evidence="7">
    <location>
        <begin position="48"/>
        <end position="145"/>
    </location>
</feature>
<dbReference type="InterPro" id="IPR022764">
    <property type="entry name" value="Peptidase_S54_rhomboid_dom"/>
</dbReference>
<dbReference type="Gene3D" id="1.20.1540.10">
    <property type="entry name" value="Rhomboid-like"/>
    <property type="match status" value="1"/>
</dbReference>
<dbReference type="EMBL" id="CAXAMN010001703">
    <property type="protein sequence ID" value="CAK8995850.1"/>
    <property type="molecule type" value="Genomic_DNA"/>
</dbReference>
<gene>
    <name evidence="8" type="ORF">CCMP2556_LOCUS4203</name>
</gene>
<proteinExistence type="predicted"/>
<organism evidence="8 9">
    <name type="scientific">Durusdinium trenchii</name>
    <dbReference type="NCBI Taxonomy" id="1381693"/>
    <lineage>
        <taxon>Eukaryota</taxon>
        <taxon>Sar</taxon>
        <taxon>Alveolata</taxon>
        <taxon>Dinophyceae</taxon>
        <taxon>Suessiales</taxon>
        <taxon>Symbiodiniaceae</taxon>
        <taxon>Durusdinium</taxon>
    </lineage>
</organism>
<dbReference type="InterPro" id="IPR035952">
    <property type="entry name" value="Rhomboid-like_sf"/>
</dbReference>
<keyword evidence="4 5" id="KW-0472">Membrane</keyword>
<evidence type="ECO:0000256" key="5">
    <source>
        <dbReference type="SAM" id="Phobius"/>
    </source>
</evidence>
<keyword evidence="9" id="KW-1185">Reference proteome</keyword>
<keyword evidence="6" id="KW-0732">Signal</keyword>
<feature type="transmembrane region" description="Helical" evidence="5">
    <location>
        <begin position="194"/>
        <end position="215"/>
    </location>
</feature>
<reference evidence="8 9" key="1">
    <citation type="submission" date="2024-02" db="EMBL/GenBank/DDBJ databases">
        <authorList>
            <person name="Chen Y."/>
            <person name="Shah S."/>
            <person name="Dougan E. K."/>
            <person name="Thang M."/>
            <person name="Chan C."/>
        </authorList>
    </citation>
    <scope>NUCLEOTIDE SEQUENCE [LARGE SCALE GENOMIC DNA]</scope>
</reference>
<keyword evidence="3 5" id="KW-1133">Transmembrane helix</keyword>
<evidence type="ECO:0000313" key="8">
    <source>
        <dbReference type="EMBL" id="CAK8995850.1"/>
    </source>
</evidence>
<evidence type="ECO:0000256" key="6">
    <source>
        <dbReference type="SAM" id="SignalP"/>
    </source>
</evidence>
<evidence type="ECO:0000256" key="2">
    <source>
        <dbReference type="ARBA" id="ARBA00022692"/>
    </source>
</evidence>
<accession>A0ABP0HZZ0</accession>
<dbReference type="SUPFAM" id="SSF144091">
    <property type="entry name" value="Rhomboid-like"/>
    <property type="match status" value="1"/>
</dbReference>
<name>A0ABP0HZZ0_9DINO</name>
<feature type="transmembrane region" description="Helical" evidence="5">
    <location>
        <begin position="221"/>
        <end position="240"/>
    </location>
</feature>
<comment type="subcellular location">
    <subcellularLocation>
        <location evidence="1">Membrane</location>
        <topology evidence="1">Multi-pass membrane protein</topology>
    </subcellularLocation>
</comment>
<evidence type="ECO:0000256" key="1">
    <source>
        <dbReference type="ARBA" id="ARBA00004141"/>
    </source>
</evidence>
<comment type="caution">
    <text evidence="8">The sequence shown here is derived from an EMBL/GenBank/DDBJ whole genome shotgun (WGS) entry which is preliminary data.</text>
</comment>
<keyword evidence="2 5" id="KW-0812">Transmembrane</keyword>
<dbReference type="Pfam" id="PF01694">
    <property type="entry name" value="Rhomboid"/>
    <property type="match status" value="1"/>
</dbReference>